<feature type="transmembrane region" description="Helical" evidence="1">
    <location>
        <begin position="122"/>
        <end position="141"/>
    </location>
</feature>
<gene>
    <name evidence="2" type="ORF">CLORY_05360</name>
</gene>
<keyword evidence="1" id="KW-0472">Membrane</keyword>
<keyword evidence="1" id="KW-0812">Transmembrane</keyword>
<feature type="transmembrane region" description="Helical" evidence="1">
    <location>
        <begin position="58"/>
        <end position="78"/>
    </location>
</feature>
<comment type="caution">
    <text evidence="2">The sequence shown here is derived from an EMBL/GenBank/DDBJ whole genome shotgun (WGS) entry which is preliminary data.</text>
</comment>
<feature type="transmembrane region" description="Helical" evidence="1">
    <location>
        <begin position="200"/>
        <end position="219"/>
    </location>
</feature>
<keyword evidence="3" id="KW-1185">Reference proteome</keyword>
<dbReference type="Proteomes" id="UP000190080">
    <property type="component" value="Unassembled WGS sequence"/>
</dbReference>
<dbReference type="EMBL" id="MZGV01000003">
    <property type="protein sequence ID" value="OPJ64666.1"/>
    <property type="molecule type" value="Genomic_DNA"/>
</dbReference>
<accession>A0A1V4IXI7</accession>
<dbReference type="PANTHER" id="PTHR36833">
    <property type="entry name" value="SLR0610 PROTEIN-RELATED"/>
    <property type="match status" value="1"/>
</dbReference>
<name>A0A1V4IXI7_9CLOT</name>
<dbReference type="AlphaFoldDB" id="A0A1V4IXI7"/>
<feature type="transmembrane region" description="Helical" evidence="1">
    <location>
        <begin position="21"/>
        <end position="46"/>
    </location>
</feature>
<evidence type="ECO:0000256" key="1">
    <source>
        <dbReference type="SAM" id="Phobius"/>
    </source>
</evidence>
<proteinExistence type="predicted"/>
<evidence type="ECO:0000313" key="2">
    <source>
        <dbReference type="EMBL" id="OPJ64666.1"/>
    </source>
</evidence>
<dbReference type="PANTHER" id="PTHR36833:SF1">
    <property type="entry name" value="INTEGRAL MEMBRANE TRANSPORT PROTEIN"/>
    <property type="match status" value="1"/>
</dbReference>
<dbReference type="STRING" id="1450648.CLORY_05360"/>
<evidence type="ECO:0008006" key="4">
    <source>
        <dbReference type="Google" id="ProtNLM"/>
    </source>
</evidence>
<feature type="transmembrane region" description="Helical" evidence="1">
    <location>
        <begin position="147"/>
        <end position="173"/>
    </location>
</feature>
<dbReference type="Pfam" id="PF06182">
    <property type="entry name" value="ABC2_membrane_6"/>
    <property type="match status" value="1"/>
</dbReference>
<keyword evidence="1" id="KW-1133">Transmembrane helix</keyword>
<evidence type="ECO:0000313" key="3">
    <source>
        <dbReference type="Proteomes" id="UP000190080"/>
    </source>
</evidence>
<dbReference type="InterPro" id="IPR010390">
    <property type="entry name" value="ABC-2_transporter-like"/>
</dbReference>
<feature type="transmembrane region" description="Helical" evidence="1">
    <location>
        <begin position="231"/>
        <end position="249"/>
    </location>
</feature>
<protein>
    <recommendedName>
        <fullName evidence="4">ABC-2 family transporter protein</fullName>
    </recommendedName>
</protein>
<reference evidence="2 3" key="1">
    <citation type="submission" date="2017-03" db="EMBL/GenBank/DDBJ databases">
        <title>Genome sequence of Clostridium oryzae DSM 28571.</title>
        <authorList>
            <person name="Poehlein A."/>
            <person name="Daniel R."/>
        </authorList>
    </citation>
    <scope>NUCLEOTIDE SEQUENCE [LARGE SCALE GENOMIC DNA]</scope>
    <source>
        <strain evidence="2 3">DSM 28571</strain>
    </source>
</reference>
<sequence length="261" mass="30390">MIKIKLYFKYFSIQLKSIMQYKVSFLLSTIGQGLSTLFSFISMYFLFQRFGNIKGYSFNEVLLCFSGIFMSFSLAECFGRGFDNFSSIISNGEFDRIMTRPRNEIIQVLGTRMEFSRVGRMIQALIVFIYAINTCGVSWTVDKMFTLIFMVLAGTILFFSLFMIYAAFCFFTLEGLEFINIFTDGGREIAQYPLDIYQKWVLRVFTFFIPLAFVNYYPLLYIIGRNDNPTYMFSPIIAVAFVIPAYIFWKFGIKHYKSTGS</sequence>
<organism evidence="2 3">
    <name type="scientific">Clostridium oryzae</name>
    <dbReference type="NCBI Taxonomy" id="1450648"/>
    <lineage>
        <taxon>Bacteria</taxon>
        <taxon>Bacillati</taxon>
        <taxon>Bacillota</taxon>
        <taxon>Clostridia</taxon>
        <taxon>Eubacteriales</taxon>
        <taxon>Clostridiaceae</taxon>
        <taxon>Clostridium</taxon>
    </lineage>
</organism>